<evidence type="ECO:0000256" key="2">
    <source>
        <dbReference type="SAM" id="SignalP"/>
    </source>
</evidence>
<evidence type="ECO:0000256" key="1">
    <source>
        <dbReference type="SAM" id="MobiDB-lite"/>
    </source>
</evidence>
<dbReference type="AlphaFoldDB" id="A0A427YHS5"/>
<comment type="caution">
    <text evidence="3">The sequence shown here is derived from an EMBL/GenBank/DDBJ whole genome shotgun (WGS) entry which is preliminary data.</text>
</comment>
<gene>
    <name evidence="3" type="ORF">EHS25_001242</name>
</gene>
<dbReference type="OrthoDB" id="439917at2759"/>
<keyword evidence="2" id="KW-0732">Signal</keyword>
<keyword evidence="4" id="KW-1185">Reference proteome</keyword>
<organism evidence="3 4">
    <name type="scientific">Saitozyma podzolica</name>
    <dbReference type="NCBI Taxonomy" id="1890683"/>
    <lineage>
        <taxon>Eukaryota</taxon>
        <taxon>Fungi</taxon>
        <taxon>Dikarya</taxon>
        <taxon>Basidiomycota</taxon>
        <taxon>Agaricomycotina</taxon>
        <taxon>Tremellomycetes</taxon>
        <taxon>Tremellales</taxon>
        <taxon>Trimorphomycetaceae</taxon>
        <taxon>Saitozyma</taxon>
    </lineage>
</organism>
<evidence type="ECO:0000313" key="4">
    <source>
        <dbReference type="Proteomes" id="UP000279259"/>
    </source>
</evidence>
<feature type="region of interest" description="Disordered" evidence="1">
    <location>
        <begin position="204"/>
        <end position="224"/>
    </location>
</feature>
<name>A0A427YHS5_9TREE</name>
<evidence type="ECO:0008006" key="5">
    <source>
        <dbReference type="Google" id="ProtNLM"/>
    </source>
</evidence>
<proteinExistence type="predicted"/>
<sequence>MIPALVLVTIALSLPIAVSATVTNGNGQTWAGCTNPGGFPTGTVDIGMFNSGPLCATACQAQVPPYQYAIAVPVFGTVVDCRCGNTPIATGNYITNTEATCFSTDNLVANTQQCFCDFVPTTTYSDCSNMGYVLTHPGGSAISRRRRNEQVALARMATAQLCPTGLSACRVRADSTDYECLDTQNEPESCGGCLLGEVVPRQQGNTADYRPGSSTDITSSSGVE</sequence>
<protein>
    <recommendedName>
        <fullName evidence="5">Dihydroxyacetone synthase</fullName>
    </recommendedName>
</protein>
<accession>A0A427YHS5</accession>
<feature type="chain" id="PRO_5019344053" description="Dihydroxyacetone synthase" evidence="2">
    <location>
        <begin position="21"/>
        <end position="224"/>
    </location>
</feature>
<feature type="signal peptide" evidence="2">
    <location>
        <begin position="1"/>
        <end position="20"/>
    </location>
</feature>
<dbReference type="EMBL" id="RSCD01000010">
    <property type="protein sequence ID" value="RSH90637.1"/>
    <property type="molecule type" value="Genomic_DNA"/>
</dbReference>
<dbReference type="InterPro" id="IPR038955">
    <property type="entry name" value="PriA/CPL1_fungi"/>
</dbReference>
<dbReference type="PANTHER" id="PTHR35192">
    <property type="entry name" value="PROTEIN, PUTATIVE-RELATED"/>
    <property type="match status" value="1"/>
</dbReference>
<evidence type="ECO:0000313" key="3">
    <source>
        <dbReference type="EMBL" id="RSH90637.1"/>
    </source>
</evidence>
<reference evidence="3 4" key="1">
    <citation type="submission" date="2018-11" db="EMBL/GenBank/DDBJ databases">
        <title>Genome sequence of Saitozyma podzolica DSM 27192.</title>
        <authorList>
            <person name="Aliyu H."/>
            <person name="Gorte O."/>
            <person name="Ochsenreither K."/>
        </authorList>
    </citation>
    <scope>NUCLEOTIDE SEQUENCE [LARGE SCALE GENOMIC DNA]</scope>
    <source>
        <strain evidence="3 4">DSM 27192</strain>
    </source>
</reference>
<dbReference type="Proteomes" id="UP000279259">
    <property type="component" value="Unassembled WGS sequence"/>
</dbReference>
<dbReference type="PANTHER" id="PTHR35192:SF2">
    <property type="entry name" value="APPLE DOMAIN-CONTAINING PROTEIN"/>
    <property type="match status" value="1"/>
</dbReference>